<accession>A0ABW2F9R5</accession>
<evidence type="ECO:0000313" key="1">
    <source>
        <dbReference type="EMBL" id="MFC7147730.1"/>
    </source>
</evidence>
<proteinExistence type="predicted"/>
<protein>
    <submittedName>
        <fullName evidence="1">Uncharacterized protein</fullName>
    </submittedName>
</protein>
<dbReference type="Proteomes" id="UP001596378">
    <property type="component" value="Unassembled WGS sequence"/>
</dbReference>
<organism evidence="1 2">
    <name type="scientific">Cohnella cellulosilytica</name>
    <dbReference type="NCBI Taxonomy" id="986710"/>
    <lineage>
        <taxon>Bacteria</taxon>
        <taxon>Bacillati</taxon>
        <taxon>Bacillota</taxon>
        <taxon>Bacilli</taxon>
        <taxon>Bacillales</taxon>
        <taxon>Paenibacillaceae</taxon>
        <taxon>Cohnella</taxon>
    </lineage>
</organism>
<dbReference type="EMBL" id="JBHTAI010000002">
    <property type="protein sequence ID" value="MFC7147730.1"/>
    <property type="molecule type" value="Genomic_DNA"/>
</dbReference>
<reference evidence="2" key="1">
    <citation type="journal article" date="2019" name="Int. J. Syst. Evol. Microbiol.">
        <title>The Global Catalogue of Microorganisms (GCM) 10K type strain sequencing project: providing services to taxonomists for standard genome sequencing and annotation.</title>
        <authorList>
            <consortium name="The Broad Institute Genomics Platform"/>
            <consortium name="The Broad Institute Genome Sequencing Center for Infectious Disease"/>
            <person name="Wu L."/>
            <person name="Ma J."/>
        </authorList>
    </citation>
    <scope>NUCLEOTIDE SEQUENCE [LARGE SCALE GENOMIC DNA]</scope>
    <source>
        <strain evidence="2">KCTC 12907</strain>
    </source>
</reference>
<dbReference type="RefSeq" id="WP_378048435.1">
    <property type="nucleotide sequence ID" value="NZ_JBHMDN010000016.1"/>
</dbReference>
<name>A0ABW2F9R5_9BACL</name>
<gene>
    <name evidence="1" type="ORF">ACFQMJ_04190</name>
</gene>
<keyword evidence="2" id="KW-1185">Reference proteome</keyword>
<comment type="caution">
    <text evidence="1">The sequence shown here is derived from an EMBL/GenBank/DDBJ whole genome shotgun (WGS) entry which is preliminary data.</text>
</comment>
<evidence type="ECO:0000313" key="2">
    <source>
        <dbReference type="Proteomes" id="UP001596378"/>
    </source>
</evidence>
<sequence length="85" mass="10106">MLWSEVRELFPDQFVLVEELKSHYEDNRLHVEEVAVIKSIPNSKAAWKELFSAKNERFVYHTSNENIVVEVRDKPMIRRAPKHEA</sequence>